<protein>
    <submittedName>
        <fullName evidence="2">Uncharacterized protein</fullName>
    </submittedName>
</protein>
<keyword evidence="1" id="KW-1133">Transmembrane helix</keyword>
<keyword evidence="1" id="KW-0812">Transmembrane</keyword>
<keyword evidence="1" id="KW-0472">Membrane</keyword>
<sequence length="66" mass="7436">MEFLRDTWKIMGLHICVSLLLFGKSKIFIYAPVYKYGGRFIGSLDEEVPVGCETGGCSCYNKCTVF</sequence>
<feature type="transmembrane region" description="Helical" evidence="1">
    <location>
        <begin position="12"/>
        <end position="33"/>
    </location>
</feature>
<name>A0A974BPJ7_XENLA</name>
<evidence type="ECO:0000256" key="1">
    <source>
        <dbReference type="SAM" id="Phobius"/>
    </source>
</evidence>
<reference evidence="2" key="1">
    <citation type="submission" date="2016-05" db="EMBL/GenBank/DDBJ databases">
        <title>WGS assembly of Xenopus laevis.</title>
        <authorList>
            <person name="Session A."/>
            <person name="Uno Y."/>
            <person name="Kwon T."/>
            <person name="Chapman J."/>
            <person name="Toyoda A."/>
            <person name="Takahashi S."/>
            <person name="Fukui A."/>
            <person name="Hikosaka A."/>
            <person name="Putnam N."/>
            <person name="Stites J."/>
            <person name="Van Heeringen S."/>
            <person name="Quigley I."/>
            <person name="Heinz S."/>
            <person name="Hellsten U."/>
            <person name="Lyons J."/>
            <person name="Suzuki A."/>
            <person name="Kondo M."/>
            <person name="Ogino H."/>
            <person name="Ochi H."/>
            <person name="Bogdanovic O."/>
            <person name="Lister R."/>
            <person name="Georgiou G."/>
            <person name="Paranjpe S."/>
            <person name="Van Kruijsbergen I."/>
            <person name="Mozaffari S."/>
            <person name="Shu S."/>
            <person name="Schmutz J."/>
            <person name="Jenkins J."/>
            <person name="Grimwood J."/>
            <person name="Carlson J."/>
            <person name="Mitros T."/>
            <person name="Simakov O."/>
            <person name="Heald R."/>
            <person name="Miller K."/>
            <person name="Haudenschild C."/>
            <person name="Kuroki Y."/>
            <person name="Tanaka T."/>
            <person name="Michiue T."/>
            <person name="Watanabe M."/>
            <person name="Kinoshita T."/>
            <person name="Ohta Y."/>
            <person name="Mawaribuchi S."/>
            <person name="Suzuki Y."/>
            <person name="Haramoto Y."/>
            <person name="Yamamoto T."/>
            <person name="Takagi C."/>
            <person name="Kitzman J."/>
            <person name="Shendure J."/>
            <person name="Nakayama T."/>
            <person name="Izutsu Y."/>
            <person name="Robert J."/>
            <person name="Dichmann D."/>
            <person name="Flajnik M."/>
            <person name="Houston D."/>
            <person name="Marcotte E."/>
            <person name="Wallingford J."/>
            <person name="Ito Y."/>
            <person name="Asashima M."/>
            <person name="Ueno N."/>
            <person name="Matsuda Y."/>
            <person name="Jan Veenstra G."/>
            <person name="Fujiyama A."/>
            <person name="Harland R."/>
            <person name="Taira M."/>
            <person name="Rokhsar D.S."/>
        </authorList>
    </citation>
    <scope>NUCLEOTIDE SEQUENCE</scope>
    <source>
        <strain evidence="2">J</strain>
        <tissue evidence="2">Blood</tissue>
    </source>
</reference>
<organism evidence="2">
    <name type="scientific">Xenopus laevis</name>
    <name type="common">African clawed frog</name>
    <dbReference type="NCBI Taxonomy" id="8355"/>
    <lineage>
        <taxon>Eukaryota</taxon>
        <taxon>Metazoa</taxon>
        <taxon>Chordata</taxon>
        <taxon>Craniata</taxon>
        <taxon>Vertebrata</taxon>
        <taxon>Euteleostomi</taxon>
        <taxon>Amphibia</taxon>
        <taxon>Batrachia</taxon>
        <taxon>Anura</taxon>
        <taxon>Pipoidea</taxon>
        <taxon>Pipidae</taxon>
        <taxon>Xenopodinae</taxon>
        <taxon>Xenopus</taxon>
        <taxon>Xenopus</taxon>
    </lineage>
</organism>
<evidence type="ECO:0000313" key="2">
    <source>
        <dbReference type="EMBL" id="OCT55717.1"/>
    </source>
</evidence>
<gene>
    <name evidence="2" type="ORF">XELAEV_18004624mg</name>
</gene>
<proteinExistence type="predicted"/>
<dbReference type="Proteomes" id="UP000694892">
    <property type="component" value="Unassembled WGS sequence"/>
</dbReference>
<dbReference type="AlphaFoldDB" id="A0A974BPJ7"/>
<dbReference type="EMBL" id="KV475607">
    <property type="protein sequence ID" value="OCT55717.1"/>
    <property type="molecule type" value="Genomic_DNA"/>
</dbReference>
<accession>A0A974BPJ7</accession>